<evidence type="ECO:0000313" key="2">
    <source>
        <dbReference type="Proteomes" id="UP001549119"/>
    </source>
</evidence>
<evidence type="ECO:0000313" key="1">
    <source>
        <dbReference type="EMBL" id="MET3868313.1"/>
    </source>
</evidence>
<reference evidence="1 2" key="1">
    <citation type="submission" date="2024-06" db="EMBL/GenBank/DDBJ databases">
        <title>Genomics of switchgrass bacterial isolates.</title>
        <authorList>
            <person name="Shade A."/>
        </authorList>
    </citation>
    <scope>NUCLEOTIDE SEQUENCE [LARGE SCALE GENOMIC DNA]</scope>
    <source>
        <strain evidence="1 2">PvP084</strain>
    </source>
</reference>
<gene>
    <name evidence="1" type="ORF">ABIC20_005622</name>
</gene>
<keyword evidence="2" id="KW-1185">Reference proteome</keyword>
<protein>
    <submittedName>
        <fullName evidence="1">Uncharacterized protein</fullName>
    </submittedName>
</protein>
<organism evidence="1 2">
    <name type="scientific">Methylobacterium radiotolerans</name>
    <dbReference type="NCBI Taxonomy" id="31998"/>
    <lineage>
        <taxon>Bacteria</taxon>
        <taxon>Pseudomonadati</taxon>
        <taxon>Pseudomonadota</taxon>
        <taxon>Alphaproteobacteria</taxon>
        <taxon>Hyphomicrobiales</taxon>
        <taxon>Methylobacteriaceae</taxon>
        <taxon>Methylobacterium</taxon>
    </lineage>
</organism>
<dbReference type="EMBL" id="JBEPNW010000002">
    <property type="protein sequence ID" value="MET3868313.1"/>
    <property type="molecule type" value="Genomic_DNA"/>
</dbReference>
<name>A0ABV2NP81_9HYPH</name>
<dbReference type="Proteomes" id="UP001549119">
    <property type="component" value="Unassembled WGS sequence"/>
</dbReference>
<sequence length="83" mass="9689">MTTQQIRFHVPLIPSITYLGGTVRENMPVNMGLVEAISKSRMRWYPDNEGKPSILFHGTKVEWAFDTEEDRDCEYARIMHKFA</sequence>
<proteinExistence type="predicted"/>
<accession>A0ABV2NP81</accession>
<comment type="caution">
    <text evidence="1">The sequence shown here is derived from an EMBL/GenBank/DDBJ whole genome shotgun (WGS) entry which is preliminary data.</text>
</comment>